<dbReference type="Gene3D" id="3.40.50.1580">
    <property type="entry name" value="Nucleoside phosphorylase domain"/>
    <property type="match status" value="1"/>
</dbReference>
<dbReference type="PANTHER" id="PTHR46082:SF11">
    <property type="entry name" value="AAA+ ATPASE DOMAIN-CONTAINING PROTEIN-RELATED"/>
    <property type="match status" value="1"/>
</dbReference>
<dbReference type="OrthoDB" id="1577640at2759"/>
<dbReference type="STRING" id="215243.A0A0D2AHY0"/>
<dbReference type="VEuPathDB" id="FungiDB:PV06_08346"/>
<dbReference type="InterPro" id="IPR053137">
    <property type="entry name" value="NLR-like"/>
</dbReference>
<dbReference type="RefSeq" id="XP_016259977.1">
    <property type="nucleotide sequence ID" value="XM_016409669.1"/>
</dbReference>
<dbReference type="GeneID" id="27360420"/>
<gene>
    <name evidence="1" type="ORF">PV06_08346</name>
</gene>
<protein>
    <submittedName>
        <fullName evidence="1">Uncharacterized protein</fullName>
    </submittedName>
</protein>
<dbReference type="GO" id="GO:0003824">
    <property type="term" value="F:catalytic activity"/>
    <property type="evidence" value="ECO:0007669"/>
    <property type="project" value="InterPro"/>
</dbReference>
<dbReference type="AlphaFoldDB" id="A0A0D2AHY0"/>
<organism evidence="1 2">
    <name type="scientific">Exophiala oligosperma</name>
    <dbReference type="NCBI Taxonomy" id="215243"/>
    <lineage>
        <taxon>Eukaryota</taxon>
        <taxon>Fungi</taxon>
        <taxon>Dikarya</taxon>
        <taxon>Ascomycota</taxon>
        <taxon>Pezizomycotina</taxon>
        <taxon>Eurotiomycetes</taxon>
        <taxon>Chaetothyriomycetidae</taxon>
        <taxon>Chaetothyriales</taxon>
        <taxon>Herpotrichiellaceae</taxon>
        <taxon>Exophiala</taxon>
    </lineage>
</organism>
<dbReference type="EMBL" id="KN847339">
    <property type="protein sequence ID" value="KIW39761.1"/>
    <property type="molecule type" value="Genomic_DNA"/>
</dbReference>
<reference evidence="1 2" key="1">
    <citation type="submission" date="2015-01" db="EMBL/GenBank/DDBJ databases">
        <title>The Genome Sequence of Exophiala oligosperma CBS72588.</title>
        <authorList>
            <consortium name="The Broad Institute Genomics Platform"/>
            <person name="Cuomo C."/>
            <person name="de Hoog S."/>
            <person name="Gorbushina A."/>
            <person name="Stielow B."/>
            <person name="Teixiera M."/>
            <person name="Abouelleil A."/>
            <person name="Chapman S.B."/>
            <person name="Priest M."/>
            <person name="Young S.K."/>
            <person name="Wortman J."/>
            <person name="Nusbaum C."/>
            <person name="Birren B."/>
        </authorList>
    </citation>
    <scope>NUCLEOTIDE SEQUENCE [LARGE SCALE GENOMIC DNA]</scope>
    <source>
        <strain evidence="1 2">CBS 72588</strain>
    </source>
</reference>
<dbReference type="HOGENOM" id="CLU_2399697_0_0_1"/>
<proteinExistence type="predicted"/>
<keyword evidence="2" id="KW-1185">Reference proteome</keyword>
<dbReference type="Proteomes" id="UP000053342">
    <property type="component" value="Unassembled WGS sequence"/>
</dbReference>
<name>A0A0D2AHY0_9EURO</name>
<dbReference type="InterPro" id="IPR035994">
    <property type="entry name" value="Nucleoside_phosphorylase_sf"/>
</dbReference>
<sequence length="93" mass="10490">MPTRDEFTVGYICANGNTLTSCVISLDEEHPPLPQYRHDNNAYQLGKIGSHKVAMCCLLGQSRYQTESAAVDMMRSFPRIGDPGQRRCRWRAA</sequence>
<dbReference type="PANTHER" id="PTHR46082">
    <property type="entry name" value="ATP/GTP-BINDING PROTEIN-RELATED"/>
    <property type="match status" value="1"/>
</dbReference>
<dbReference type="PROSITE" id="PS51257">
    <property type="entry name" value="PROKAR_LIPOPROTEIN"/>
    <property type="match status" value="1"/>
</dbReference>
<accession>A0A0D2AHY0</accession>
<evidence type="ECO:0000313" key="2">
    <source>
        <dbReference type="Proteomes" id="UP000053342"/>
    </source>
</evidence>
<evidence type="ECO:0000313" key="1">
    <source>
        <dbReference type="EMBL" id="KIW39761.1"/>
    </source>
</evidence>
<dbReference type="GO" id="GO:0009116">
    <property type="term" value="P:nucleoside metabolic process"/>
    <property type="evidence" value="ECO:0007669"/>
    <property type="project" value="InterPro"/>
</dbReference>